<evidence type="ECO:0000256" key="1">
    <source>
        <dbReference type="ARBA" id="ARBA00022679"/>
    </source>
</evidence>
<evidence type="ECO:0000259" key="3">
    <source>
        <dbReference type="Pfam" id="PF04413"/>
    </source>
</evidence>
<evidence type="ECO:0000313" key="4">
    <source>
        <dbReference type="EMBL" id="AVQ30108.1"/>
    </source>
</evidence>
<gene>
    <name evidence="4" type="ORF">C4N18_02265</name>
</gene>
<evidence type="ECO:0000256" key="2">
    <source>
        <dbReference type="RuleBase" id="RU365103"/>
    </source>
</evidence>
<dbReference type="GO" id="GO:0016740">
    <property type="term" value="F:transferase activity"/>
    <property type="evidence" value="ECO:0007669"/>
    <property type="project" value="UniProtKB-KW"/>
</dbReference>
<keyword evidence="2" id="KW-0472">Membrane</keyword>
<comment type="catalytic activity">
    <reaction evidence="2">
        <text>lipid IVA (E. coli) + CMP-3-deoxy-beta-D-manno-octulosonate = alpha-Kdo-(2-&gt;6)-lipid IVA (E. coli) + CMP + H(+)</text>
        <dbReference type="Rhea" id="RHEA:28066"/>
        <dbReference type="ChEBI" id="CHEBI:15378"/>
        <dbReference type="ChEBI" id="CHEBI:58603"/>
        <dbReference type="ChEBI" id="CHEBI:60364"/>
        <dbReference type="ChEBI" id="CHEBI:60377"/>
        <dbReference type="ChEBI" id="CHEBI:85987"/>
        <dbReference type="EC" id="2.4.99.12"/>
    </reaction>
</comment>
<dbReference type="PANTHER" id="PTHR42755:SF1">
    <property type="entry name" value="3-DEOXY-D-MANNO-OCTULOSONIC ACID TRANSFERASE, MITOCHONDRIAL-RELATED"/>
    <property type="match status" value="1"/>
</dbReference>
<organism evidence="4 5">
    <name type="scientific">Fusobacterium varium ATCC 27725</name>
    <dbReference type="NCBI Taxonomy" id="469618"/>
    <lineage>
        <taxon>Bacteria</taxon>
        <taxon>Fusobacteriati</taxon>
        <taxon>Fusobacteriota</taxon>
        <taxon>Fusobacteriia</taxon>
        <taxon>Fusobacteriales</taxon>
        <taxon>Fusobacteriaceae</taxon>
        <taxon>Fusobacterium</taxon>
    </lineage>
</organism>
<comment type="similarity">
    <text evidence="2">Belongs to the glycosyltransferase group 1 family.</text>
</comment>
<dbReference type="RefSeq" id="WP_005949415.1">
    <property type="nucleotide sequence ID" value="NZ_CP028103.1"/>
</dbReference>
<comment type="function">
    <text evidence="2">Involved in lipopolysaccharide (LPS) biosynthesis. Catalyzes the transfer of 3-deoxy-D-manno-octulosonate (Kdo) residue(s) from CMP-Kdo to lipid IV(A), the tetraacyldisaccharide-1,4'-bisphosphate precursor of lipid A.</text>
</comment>
<dbReference type="EC" id="2.4.99.12" evidence="2"/>
<protein>
    <recommendedName>
        <fullName evidence="2">3-deoxy-D-manno-octulosonic acid transferase</fullName>
        <shortName evidence="2">Kdo transferase</shortName>
        <ecNumber evidence="2">2.4.99.12</ecNumber>
    </recommendedName>
    <alternativeName>
        <fullName evidence="2">Lipid IV(A) 3-deoxy-D-manno-octulosonic acid transferase</fullName>
    </alternativeName>
</protein>
<accession>A0ABM6U1M5</accession>
<proteinExistence type="inferred from homology"/>
<sequence length="413" mass="48283">MLYNIIRILIMPFLYMYMLINKEKKEFFLKRINQNLDVLKKEEYIWVHCSSVGEVNLSEALVKKILIEREERILLTVMTDTGMATAKDKYKNNNRVDILYFPLDEKKVIKDILERIKLKILILIETEIWPNLIIECHKKGKVIIVNGRISDRSFGRYEKLSFYLKKLFKDIDGFYMQSKLDSERIIKIGAEDDKVETSGNLKFDIDLEVFDEKTKEELKKSLGVCGRKIFIAGSTRTGENEIILEVFKKLTDTLLILVPRHIERVPVIEELIKKEKLSYRKYSKIDSDNFEKTDIILVDKIGVLRKLYSVADIVFVGGTLVNIGGHSLLEPLFYGKTPIFGPYLQNVKDISKEILRKNIGYKVENIEEFVETINKIEENSDIYKKNIDAFFEENNRTADKILKKIDKLLEVED</sequence>
<keyword evidence="1 2" id="KW-0808">Transferase</keyword>
<dbReference type="Proteomes" id="UP000241238">
    <property type="component" value="Chromosome"/>
</dbReference>
<dbReference type="Gene3D" id="3.40.50.11720">
    <property type="entry name" value="3-Deoxy-D-manno-octulosonic-acid transferase, N-terminal domain"/>
    <property type="match status" value="1"/>
</dbReference>
<keyword evidence="5" id="KW-1185">Reference proteome</keyword>
<dbReference type="GeneID" id="77466799"/>
<dbReference type="InterPro" id="IPR039901">
    <property type="entry name" value="Kdotransferase"/>
</dbReference>
<dbReference type="InterPro" id="IPR007507">
    <property type="entry name" value="Glycos_transf_N"/>
</dbReference>
<reference evidence="5" key="1">
    <citation type="journal article" date="2018" name="MSphere">
        <title>Fusobacterium Genomics Using MinION and Illumina Sequencing Enables Genome Completion and Correction.</title>
        <authorList>
            <person name="Todd S.M."/>
            <person name="Settlage R.E."/>
            <person name="Lahmers K.K."/>
            <person name="Slade D.J."/>
        </authorList>
    </citation>
    <scope>NUCLEOTIDE SEQUENCE [LARGE SCALE GENOMIC DNA]</scope>
    <source>
        <strain evidence="5">ATCC 27725</strain>
    </source>
</reference>
<evidence type="ECO:0000313" key="5">
    <source>
        <dbReference type="Proteomes" id="UP000241238"/>
    </source>
</evidence>
<dbReference type="Pfam" id="PF04413">
    <property type="entry name" value="Glycos_transf_N"/>
    <property type="match status" value="1"/>
</dbReference>
<keyword evidence="2" id="KW-1003">Cell membrane</keyword>
<dbReference type="PANTHER" id="PTHR42755">
    <property type="entry name" value="3-DEOXY-MANNO-OCTULOSONATE CYTIDYLYLTRANSFERASE"/>
    <property type="match status" value="1"/>
</dbReference>
<dbReference type="Gene3D" id="3.40.50.2000">
    <property type="entry name" value="Glycogen Phosphorylase B"/>
    <property type="match status" value="1"/>
</dbReference>
<feature type="domain" description="3-deoxy-D-manno-octulosonic-acid transferase N-terminal" evidence="3">
    <location>
        <begin position="36"/>
        <end position="205"/>
    </location>
</feature>
<dbReference type="EMBL" id="CP028103">
    <property type="protein sequence ID" value="AVQ30108.1"/>
    <property type="molecule type" value="Genomic_DNA"/>
</dbReference>
<dbReference type="InterPro" id="IPR038107">
    <property type="entry name" value="Glycos_transf_N_sf"/>
</dbReference>
<dbReference type="SUPFAM" id="SSF53756">
    <property type="entry name" value="UDP-Glycosyltransferase/glycogen phosphorylase"/>
    <property type="match status" value="1"/>
</dbReference>
<comment type="subcellular location">
    <subcellularLocation>
        <location evidence="2">Cell membrane</location>
    </subcellularLocation>
</comment>
<name>A0ABM6U1M5_FUSVA</name>
<comment type="pathway">
    <text evidence="2">Bacterial outer membrane biogenesis; LPS core biosynthesis.</text>
</comment>
<keyword evidence="2" id="KW-0448">Lipopolysaccharide biosynthesis</keyword>